<accession>A0A8S5S260</accession>
<name>A0A8S5S260_9CAUD</name>
<protein>
    <submittedName>
        <fullName evidence="1">Uncharacterized protein</fullName>
    </submittedName>
</protein>
<evidence type="ECO:0000313" key="1">
    <source>
        <dbReference type="EMBL" id="DAF45070.1"/>
    </source>
</evidence>
<dbReference type="EMBL" id="BK032513">
    <property type="protein sequence ID" value="DAF45070.1"/>
    <property type="molecule type" value="Genomic_DNA"/>
</dbReference>
<reference evidence="1" key="1">
    <citation type="journal article" date="2021" name="Proc. Natl. Acad. Sci. U.S.A.">
        <title>A Catalog of Tens of Thousands of Viruses from Human Metagenomes Reveals Hidden Associations with Chronic Diseases.</title>
        <authorList>
            <person name="Tisza M.J."/>
            <person name="Buck C.B."/>
        </authorList>
    </citation>
    <scope>NUCLEOTIDE SEQUENCE</scope>
    <source>
        <strain evidence="1">CtCIv11</strain>
    </source>
</reference>
<sequence>MDYCVRTDYILHPTLNIGRITSRYMLPYTSL</sequence>
<organism evidence="1">
    <name type="scientific">Siphoviridae sp. ctCIv11</name>
    <dbReference type="NCBI Taxonomy" id="2827806"/>
    <lineage>
        <taxon>Viruses</taxon>
        <taxon>Duplodnaviria</taxon>
        <taxon>Heunggongvirae</taxon>
        <taxon>Uroviricota</taxon>
        <taxon>Caudoviricetes</taxon>
    </lineage>
</organism>
<proteinExistence type="predicted"/>